<dbReference type="PANTHER" id="PTHR37535">
    <property type="entry name" value="FLUG DOMAIN PROTEIN"/>
    <property type="match status" value="1"/>
</dbReference>
<evidence type="ECO:0000313" key="3">
    <source>
        <dbReference type="Proteomes" id="UP000245956"/>
    </source>
</evidence>
<feature type="compositionally biased region" description="Polar residues" evidence="1">
    <location>
        <begin position="57"/>
        <end position="70"/>
    </location>
</feature>
<protein>
    <recommendedName>
        <fullName evidence="4">FluG domain-containing protein</fullName>
    </recommendedName>
</protein>
<dbReference type="AlphaFoldDB" id="A0A2U3DQ23"/>
<dbReference type="Pfam" id="PF11917">
    <property type="entry name" value="DUF3435"/>
    <property type="match status" value="1"/>
</dbReference>
<dbReference type="PANTHER" id="PTHR37535:SF2">
    <property type="entry name" value="FINGER DOMAIN PROTEIN, PUTATIVE (AFU_ORTHOLOGUE AFUA_6G09300)-RELATED"/>
    <property type="match status" value="1"/>
</dbReference>
<comment type="caution">
    <text evidence="2">The sequence shown here is derived from an EMBL/GenBank/DDBJ whole genome shotgun (WGS) entry which is preliminary data.</text>
</comment>
<evidence type="ECO:0008006" key="4">
    <source>
        <dbReference type="Google" id="ProtNLM"/>
    </source>
</evidence>
<evidence type="ECO:0000256" key="1">
    <source>
        <dbReference type="SAM" id="MobiDB-lite"/>
    </source>
</evidence>
<dbReference type="EMBL" id="LCWV01000069">
    <property type="protein sequence ID" value="PWI64351.1"/>
    <property type="molecule type" value="Genomic_DNA"/>
</dbReference>
<name>A0A2U3DQ23_PURLI</name>
<proteinExistence type="predicted"/>
<dbReference type="Proteomes" id="UP000245956">
    <property type="component" value="Unassembled WGS sequence"/>
</dbReference>
<organism evidence="2 3">
    <name type="scientific">Purpureocillium lilacinum</name>
    <name type="common">Paecilomyces lilacinus</name>
    <dbReference type="NCBI Taxonomy" id="33203"/>
    <lineage>
        <taxon>Eukaryota</taxon>
        <taxon>Fungi</taxon>
        <taxon>Dikarya</taxon>
        <taxon>Ascomycota</taxon>
        <taxon>Pezizomycotina</taxon>
        <taxon>Sordariomycetes</taxon>
        <taxon>Hypocreomycetidae</taxon>
        <taxon>Hypocreales</taxon>
        <taxon>Ophiocordycipitaceae</taxon>
        <taxon>Purpureocillium</taxon>
    </lineage>
</organism>
<reference evidence="2 3" key="1">
    <citation type="journal article" date="2016" name="Front. Microbiol.">
        <title>Genome and transcriptome sequences reveal the specific parasitism of the nematophagous Purpureocillium lilacinum 36-1.</title>
        <authorList>
            <person name="Xie J."/>
            <person name="Li S."/>
            <person name="Mo C."/>
            <person name="Xiao X."/>
            <person name="Peng D."/>
            <person name="Wang G."/>
            <person name="Xiao Y."/>
        </authorList>
    </citation>
    <scope>NUCLEOTIDE SEQUENCE [LARGE SCALE GENOMIC DNA]</scope>
    <source>
        <strain evidence="2 3">36-1</strain>
    </source>
</reference>
<feature type="region of interest" description="Disordered" evidence="1">
    <location>
        <begin position="52"/>
        <end position="93"/>
    </location>
</feature>
<accession>A0A2U3DQ23</accession>
<gene>
    <name evidence="2" type="ORF">PCL_10547</name>
</gene>
<sequence>MQNLQATCMLPLIVAIKRMNFARNSCAWIRQFNILQREWIIWDISHAVRGSGGTSVGKESSTESVTTSPNVDHESALGSSTTSKRARTSVDANPPRLRKRICLSSASDTTSHSNPEEEPGNNTLTLFAEEEELYERFLAEGPTLSNHGPRTRRAVEDEEKQWIRFCERRNLDPINLLRRCDSALFKVYLETRLKNSRIRKESAIVYYWKRLSMAYAQKSATWMSQSVLFDIRNWISTYLTPRYRLDTSPKEKAGIYIEDIAVLLHHIWIRDEQQFAHERLRVQLSANLILAGATATRPGALIGKLLYEDLEFQVFPPVTRGSRPLLALIVDLKHIKRASGSSEPKRFAFREDDMLLYDPLIPIMALAFCDNAFVNDLTGPQDVYSFVVPPEQDRIRILWKKEWLKRPVFRDIEKTANGPQISLSKPLGYDSERQRLIRLGRLIGIEKQLEWYDIRRGSGKKLNEALTPEERNKIMGHRKGDSSTYVKYYMSNFIDVDCQSICFGSVPHHDFVRLATRLRRHEGAPKELTVDQLAEINDDKQLLDYRAEKKRARLEWRRQGYRSREQAQDTDMRKRFDEYSKMEKKLIRKLKASRLKKAIEDFHANIHVEEINRQLCGIKPADIIAPPNIEYDLSERKEVAQLFSLAAESTDEESLHSLRINLITTITQLCKLSESTCRWTDKRGCKQVATRRAREYRAQRINKADDSGYASDTSAQKARKEAELDLLKRAGPTSWQGIFGTSTSKDDGHHSFVPGKIAMPFLQIRSTLQTMRLDTAFIYHRVYSGPNFVVLSQSWFAFGCFDAHVFTR</sequence>
<dbReference type="InterPro" id="IPR021842">
    <property type="entry name" value="DUF3435"/>
</dbReference>
<evidence type="ECO:0000313" key="2">
    <source>
        <dbReference type="EMBL" id="PWI64351.1"/>
    </source>
</evidence>